<organism evidence="1 2">
    <name type="scientific">Protopolystoma xenopodis</name>
    <dbReference type="NCBI Taxonomy" id="117903"/>
    <lineage>
        <taxon>Eukaryota</taxon>
        <taxon>Metazoa</taxon>
        <taxon>Spiralia</taxon>
        <taxon>Lophotrochozoa</taxon>
        <taxon>Platyhelminthes</taxon>
        <taxon>Monogenea</taxon>
        <taxon>Polyopisthocotylea</taxon>
        <taxon>Polystomatidea</taxon>
        <taxon>Polystomatidae</taxon>
        <taxon>Protopolystoma</taxon>
    </lineage>
</organism>
<dbReference type="EMBL" id="CAAALY010000936">
    <property type="protein sequence ID" value="VEL07062.1"/>
    <property type="molecule type" value="Genomic_DNA"/>
</dbReference>
<evidence type="ECO:0000313" key="1">
    <source>
        <dbReference type="EMBL" id="VEL07062.1"/>
    </source>
</evidence>
<accession>A0A3S5A4W9</accession>
<name>A0A3S5A4W9_9PLAT</name>
<comment type="caution">
    <text evidence="1">The sequence shown here is derived from an EMBL/GenBank/DDBJ whole genome shotgun (WGS) entry which is preliminary data.</text>
</comment>
<gene>
    <name evidence="1" type="ORF">PXEA_LOCUS502</name>
</gene>
<proteinExistence type="predicted"/>
<dbReference type="Proteomes" id="UP000784294">
    <property type="component" value="Unassembled WGS sequence"/>
</dbReference>
<dbReference type="AlphaFoldDB" id="A0A3S5A4W9"/>
<keyword evidence="2" id="KW-1185">Reference proteome</keyword>
<evidence type="ECO:0000313" key="2">
    <source>
        <dbReference type="Proteomes" id="UP000784294"/>
    </source>
</evidence>
<reference evidence="1" key="1">
    <citation type="submission" date="2018-11" db="EMBL/GenBank/DDBJ databases">
        <authorList>
            <consortium name="Pathogen Informatics"/>
        </authorList>
    </citation>
    <scope>NUCLEOTIDE SEQUENCE</scope>
</reference>
<sequence>MPFTSQHEPTPDPNTHLLVDDTIVHVTNVCGDDTATALKAFFTKKRPNPRHNVSQIGFFQLLSLCPYASDTH</sequence>
<protein>
    <submittedName>
        <fullName evidence="1">Uncharacterized protein</fullName>
    </submittedName>
</protein>